<feature type="domain" description="Gfo/Idh/MocA-like oxidoreductase C-terminal" evidence="3">
    <location>
        <begin position="143"/>
        <end position="365"/>
    </location>
</feature>
<dbReference type="SUPFAM" id="SSF51735">
    <property type="entry name" value="NAD(P)-binding Rossmann-fold domains"/>
    <property type="match status" value="1"/>
</dbReference>
<dbReference type="Pfam" id="PF02894">
    <property type="entry name" value="GFO_IDH_MocA_C"/>
    <property type="match status" value="1"/>
</dbReference>
<dbReference type="PATRIC" id="fig|284581.3.peg.2901"/>
<dbReference type="Gene3D" id="3.40.50.720">
    <property type="entry name" value="NAD(P)-binding Rossmann-like Domain"/>
    <property type="match status" value="1"/>
</dbReference>
<evidence type="ECO:0000259" key="2">
    <source>
        <dbReference type="Pfam" id="PF01408"/>
    </source>
</evidence>
<dbReference type="Proteomes" id="UP000037558">
    <property type="component" value="Unassembled WGS sequence"/>
</dbReference>
<accession>A0A0M0KVI1</accession>
<dbReference type="STRING" id="284581.AMD01_16980"/>
<feature type="domain" description="Gfo/Idh/MocA-like oxidoreductase N-terminal" evidence="2">
    <location>
        <begin position="4"/>
        <end position="127"/>
    </location>
</feature>
<dbReference type="InterPro" id="IPR052515">
    <property type="entry name" value="Gfo/Idh/MocA_Oxidoreductase"/>
</dbReference>
<dbReference type="Pfam" id="PF01408">
    <property type="entry name" value="GFO_IDH_MocA"/>
    <property type="match status" value="1"/>
</dbReference>
<comment type="similarity">
    <text evidence="1">Belongs to the Gfo/Idh/MocA family.</text>
</comment>
<reference evidence="5" key="1">
    <citation type="submission" date="2015-08" db="EMBL/GenBank/DDBJ databases">
        <title>Fjat-14210 dsm16467.</title>
        <authorList>
            <person name="Liu B."/>
            <person name="Wang J."/>
            <person name="Zhu Y."/>
            <person name="Liu G."/>
            <person name="Chen Q."/>
            <person name="Chen Z."/>
            <person name="Lan J."/>
            <person name="Che J."/>
            <person name="Ge C."/>
            <person name="Shi H."/>
            <person name="Pan Z."/>
            <person name="Liu X."/>
        </authorList>
    </citation>
    <scope>NUCLEOTIDE SEQUENCE [LARGE SCALE GENOMIC DNA]</scope>
    <source>
        <strain evidence="5">DSM 16467</strain>
    </source>
</reference>
<evidence type="ECO:0000313" key="5">
    <source>
        <dbReference type="Proteomes" id="UP000037558"/>
    </source>
</evidence>
<dbReference type="InterPro" id="IPR004104">
    <property type="entry name" value="Gfo/Idh/MocA-like_OxRdtase_C"/>
</dbReference>
<dbReference type="OrthoDB" id="9815825at2"/>
<name>A0A0M0KVI1_9BACI</name>
<dbReference type="Gene3D" id="3.30.360.10">
    <property type="entry name" value="Dihydrodipicolinate Reductase, domain 2"/>
    <property type="match status" value="1"/>
</dbReference>
<proteinExistence type="inferred from homology"/>
<dbReference type="InterPro" id="IPR000683">
    <property type="entry name" value="Gfo/Idh/MocA-like_OxRdtase_N"/>
</dbReference>
<evidence type="ECO:0000259" key="3">
    <source>
        <dbReference type="Pfam" id="PF02894"/>
    </source>
</evidence>
<sequence>MSKLKVGIIGCGGIANQKHLPALAAFSDMCEMVAFCDIEIDRAQAAAQEFGTTDAKIYVDYQELLKDETIDIVHVLTPNVSHSPITVAAFEAGKHVMCEKPMAHNTEAAQKMIDAWKKSGKKFTIGYQNRFRADVQSLYKACEKDELGDIYFAKAHAIRRRAVPTWGVFPDKSQQGGGPLIDIGTHALDITLWMMDNYKPASVSGSVFHKLGNLPEAVEGNMFGPWDPETYEVEDSAFGYIKMENGATIFLESSWALNVLESKEAATTLCGTKSGAQINAGMSYENNELIYNSARNGMLTEERNSTGGAIAFFEGGSNKPEVLEAKQWLEAVKYDKEPLVKPEQAFMVTKILDAVYRSAETGKEVVFGKESVVSQ</sequence>
<evidence type="ECO:0000256" key="1">
    <source>
        <dbReference type="ARBA" id="ARBA00010928"/>
    </source>
</evidence>
<dbReference type="PANTHER" id="PTHR43249:SF1">
    <property type="entry name" value="D-GLUCOSIDE 3-DEHYDROGENASE"/>
    <property type="match status" value="1"/>
</dbReference>
<dbReference type="EMBL" id="LILC01000023">
    <property type="protein sequence ID" value="KOO42835.1"/>
    <property type="molecule type" value="Genomic_DNA"/>
</dbReference>
<gene>
    <name evidence="4" type="ORF">AMD01_16980</name>
</gene>
<protein>
    <submittedName>
        <fullName evidence="4">Oxidoreductase</fullName>
    </submittedName>
</protein>
<dbReference type="SUPFAM" id="SSF55347">
    <property type="entry name" value="Glyceraldehyde-3-phosphate dehydrogenase-like, C-terminal domain"/>
    <property type="match status" value="1"/>
</dbReference>
<organism evidence="4 5">
    <name type="scientific">Priestia koreensis</name>
    <dbReference type="NCBI Taxonomy" id="284581"/>
    <lineage>
        <taxon>Bacteria</taxon>
        <taxon>Bacillati</taxon>
        <taxon>Bacillota</taxon>
        <taxon>Bacilli</taxon>
        <taxon>Bacillales</taxon>
        <taxon>Bacillaceae</taxon>
        <taxon>Priestia</taxon>
    </lineage>
</organism>
<dbReference type="GO" id="GO:0000166">
    <property type="term" value="F:nucleotide binding"/>
    <property type="evidence" value="ECO:0007669"/>
    <property type="project" value="InterPro"/>
</dbReference>
<dbReference type="InterPro" id="IPR036291">
    <property type="entry name" value="NAD(P)-bd_dom_sf"/>
</dbReference>
<dbReference type="PANTHER" id="PTHR43249">
    <property type="entry name" value="UDP-N-ACETYL-2-AMINO-2-DEOXY-D-GLUCURONATE OXIDASE"/>
    <property type="match status" value="1"/>
</dbReference>
<dbReference type="AlphaFoldDB" id="A0A0M0KVI1"/>
<evidence type="ECO:0000313" key="4">
    <source>
        <dbReference type="EMBL" id="KOO42835.1"/>
    </source>
</evidence>
<comment type="caution">
    <text evidence="4">The sequence shown here is derived from an EMBL/GenBank/DDBJ whole genome shotgun (WGS) entry which is preliminary data.</text>
</comment>
<keyword evidence="5" id="KW-1185">Reference proteome</keyword>
<dbReference type="RefSeq" id="WP_053402635.1">
    <property type="nucleotide sequence ID" value="NZ_JAMAUM010000009.1"/>
</dbReference>